<comment type="caution">
    <text evidence="2">The sequence shown here is derived from an EMBL/GenBank/DDBJ whole genome shotgun (WGS) entry which is preliminary data.</text>
</comment>
<proteinExistence type="predicted"/>
<dbReference type="Pfam" id="PF20803">
    <property type="entry name" value="PaaX_M"/>
    <property type="match status" value="1"/>
</dbReference>
<organism evidence="2 3">
    <name type="scientific">Candidatus Sungbacteria bacterium RIFCSPLOWO2_01_FULL_54_21</name>
    <dbReference type="NCBI Taxonomy" id="1802279"/>
    <lineage>
        <taxon>Bacteria</taxon>
        <taxon>Candidatus Sungiibacteriota</taxon>
    </lineage>
</organism>
<dbReference type="GO" id="GO:0006351">
    <property type="term" value="P:DNA-templated transcription"/>
    <property type="evidence" value="ECO:0007669"/>
    <property type="project" value="TreeGrafter"/>
</dbReference>
<dbReference type="PANTHER" id="PTHR30319:SF1">
    <property type="entry name" value="TRANSCRIPTIONAL REPRESSOR PAAX"/>
    <property type="match status" value="1"/>
</dbReference>
<name>A0A1G2L8Y7_9BACT</name>
<dbReference type="InterPro" id="IPR048846">
    <property type="entry name" value="PaaX-like_central"/>
</dbReference>
<reference evidence="2 3" key="1">
    <citation type="journal article" date="2016" name="Nat. Commun.">
        <title>Thousands of microbial genomes shed light on interconnected biogeochemical processes in an aquifer system.</title>
        <authorList>
            <person name="Anantharaman K."/>
            <person name="Brown C.T."/>
            <person name="Hug L.A."/>
            <person name="Sharon I."/>
            <person name="Castelle C.J."/>
            <person name="Probst A.J."/>
            <person name="Thomas B.C."/>
            <person name="Singh A."/>
            <person name="Wilkins M.J."/>
            <person name="Karaoz U."/>
            <person name="Brodie E.L."/>
            <person name="Williams K.H."/>
            <person name="Hubbard S.S."/>
            <person name="Banfield J.F."/>
        </authorList>
    </citation>
    <scope>NUCLEOTIDE SEQUENCE [LARGE SCALE GENOMIC DNA]</scope>
</reference>
<sequence length="176" mass="20304">MILRKRTLTRFILEKIGEAGLVYFDAFFPRQYSYARISREFFGVDAYPETNPRTVSSLLVRLRREGLVARRKREGKDVWILTKRGAGRLKRDVVAPVPASDGISRLVIFDIPERERRKRDAIRAELIACNFTRLQKSVWMGSNPLPEDFIALVDDLRLNGKVHIFSIQGKGTLQEI</sequence>
<dbReference type="STRING" id="1802279.A3B34_02310"/>
<evidence type="ECO:0000259" key="1">
    <source>
        <dbReference type="Pfam" id="PF20803"/>
    </source>
</evidence>
<dbReference type="EMBL" id="MHQR01000005">
    <property type="protein sequence ID" value="OHA08106.1"/>
    <property type="molecule type" value="Genomic_DNA"/>
</dbReference>
<evidence type="ECO:0000313" key="2">
    <source>
        <dbReference type="EMBL" id="OHA08106.1"/>
    </source>
</evidence>
<accession>A0A1G2L8Y7</accession>
<protein>
    <recommendedName>
        <fullName evidence="1">Transcriptional repressor PaaX-like central Cas2-like domain-containing protein</fullName>
    </recommendedName>
</protein>
<gene>
    <name evidence="2" type="ORF">A3B34_02310</name>
</gene>
<dbReference type="Gene3D" id="3.30.70.2650">
    <property type="match status" value="1"/>
</dbReference>
<dbReference type="AlphaFoldDB" id="A0A1G2L8Y7"/>
<dbReference type="Proteomes" id="UP000176510">
    <property type="component" value="Unassembled WGS sequence"/>
</dbReference>
<feature type="domain" description="Transcriptional repressor PaaX-like central Cas2-like" evidence="1">
    <location>
        <begin position="101"/>
        <end position="170"/>
    </location>
</feature>
<dbReference type="PANTHER" id="PTHR30319">
    <property type="entry name" value="PHENYLACETIC ACID REGULATOR-RELATED TRANSCRIPTIONAL REPRESSOR"/>
    <property type="match status" value="1"/>
</dbReference>
<evidence type="ECO:0000313" key="3">
    <source>
        <dbReference type="Proteomes" id="UP000176510"/>
    </source>
</evidence>